<keyword evidence="5" id="KW-1185">Reference proteome</keyword>
<feature type="compositionally biased region" description="Low complexity" evidence="1">
    <location>
        <begin position="119"/>
        <end position="131"/>
    </location>
</feature>
<name>A0AAV8UU90_9RHOD</name>
<dbReference type="CDD" id="cd01770">
    <property type="entry name" value="UBX_UBXN2"/>
    <property type="match status" value="1"/>
</dbReference>
<reference evidence="4 5" key="1">
    <citation type="journal article" date="2023" name="Nat. Commun.">
        <title>Origin of minicircular mitochondrial genomes in red algae.</title>
        <authorList>
            <person name="Lee Y."/>
            <person name="Cho C.H."/>
            <person name="Lee Y.M."/>
            <person name="Park S.I."/>
            <person name="Yang J.H."/>
            <person name="West J.A."/>
            <person name="Bhattacharya D."/>
            <person name="Yoon H.S."/>
        </authorList>
    </citation>
    <scope>NUCLEOTIDE SEQUENCE [LARGE SCALE GENOMIC DNA]</scope>
    <source>
        <strain evidence="4 5">CCMP1338</strain>
        <tissue evidence="4">Whole cell</tissue>
    </source>
</reference>
<dbReference type="InterPro" id="IPR012989">
    <property type="entry name" value="SEP_domain"/>
</dbReference>
<dbReference type="SMART" id="SM00553">
    <property type="entry name" value="SEP"/>
    <property type="match status" value="1"/>
</dbReference>
<evidence type="ECO:0000259" key="3">
    <source>
        <dbReference type="PROSITE" id="PS51399"/>
    </source>
</evidence>
<evidence type="ECO:0000313" key="4">
    <source>
        <dbReference type="EMBL" id="KAJ8904657.1"/>
    </source>
</evidence>
<dbReference type="GO" id="GO:0005829">
    <property type="term" value="C:cytosol"/>
    <property type="evidence" value="ECO:0007669"/>
    <property type="project" value="TreeGrafter"/>
</dbReference>
<dbReference type="EMBL" id="JAMWBK010000005">
    <property type="protein sequence ID" value="KAJ8904657.1"/>
    <property type="molecule type" value="Genomic_DNA"/>
</dbReference>
<evidence type="ECO:0000313" key="5">
    <source>
        <dbReference type="Proteomes" id="UP001157974"/>
    </source>
</evidence>
<dbReference type="Gene3D" id="3.10.20.90">
    <property type="entry name" value="Phosphatidylinositol 3-kinase Catalytic Subunit, Chain A, domain 1"/>
    <property type="match status" value="1"/>
</dbReference>
<dbReference type="AlphaFoldDB" id="A0AAV8UU90"/>
<dbReference type="SUPFAM" id="SSF54236">
    <property type="entry name" value="Ubiquitin-like"/>
    <property type="match status" value="1"/>
</dbReference>
<feature type="compositionally biased region" description="Polar residues" evidence="1">
    <location>
        <begin position="279"/>
        <end position="306"/>
    </location>
</feature>
<comment type="caution">
    <text evidence="4">The sequence shown here is derived from an EMBL/GenBank/DDBJ whole genome shotgun (WGS) entry which is preliminary data.</text>
</comment>
<dbReference type="PANTHER" id="PTHR23333">
    <property type="entry name" value="UBX DOMAIN CONTAINING PROTEIN"/>
    <property type="match status" value="1"/>
</dbReference>
<dbReference type="InterPro" id="IPR036241">
    <property type="entry name" value="NSFL1C_SEP_dom_sf"/>
</dbReference>
<dbReference type="SMART" id="SM00166">
    <property type="entry name" value="UBX"/>
    <property type="match status" value="1"/>
</dbReference>
<dbReference type="GO" id="GO:0061025">
    <property type="term" value="P:membrane fusion"/>
    <property type="evidence" value="ECO:0007669"/>
    <property type="project" value="TreeGrafter"/>
</dbReference>
<feature type="region of interest" description="Disordered" evidence="1">
    <location>
        <begin position="40"/>
        <end position="179"/>
    </location>
</feature>
<dbReference type="GO" id="GO:0000045">
    <property type="term" value="P:autophagosome assembly"/>
    <property type="evidence" value="ECO:0007669"/>
    <property type="project" value="TreeGrafter"/>
</dbReference>
<feature type="region of interest" description="Disordered" evidence="1">
    <location>
        <begin position="265"/>
        <end position="306"/>
    </location>
</feature>
<dbReference type="GO" id="GO:0043161">
    <property type="term" value="P:proteasome-mediated ubiquitin-dependent protein catabolic process"/>
    <property type="evidence" value="ECO:0007669"/>
    <property type="project" value="TreeGrafter"/>
</dbReference>
<protein>
    <recommendedName>
        <fullName evidence="6">UBX domain-containing protein</fullName>
    </recommendedName>
</protein>
<accession>A0AAV8UU90</accession>
<dbReference type="GO" id="GO:0031468">
    <property type="term" value="P:nuclear membrane reassembly"/>
    <property type="evidence" value="ECO:0007669"/>
    <property type="project" value="TreeGrafter"/>
</dbReference>
<dbReference type="InterPro" id="IPR029071">
    <property type="entry name" value="Ubiquitin-like_domsf"/>
</dbReference>
<evidence type="ECO:0000256" key="1">
    <source>
        <dbReference type="SAM" id="MobiDB-lite"/>
    </source>
</evidence>
<proteinExistence type="predicted"/>
<feature type="compositionally biased region" description="Low complexity" evidence="1">
    <location>
        <begin position="50"/>
        <end position="62"/>
    </location>
</feature>
<dbReference type="SUPFAM" id="SSF46934">
    <property type="entry name" value="UBA-like"/>
    <property type="match status" value="1"/>
</dbReference>
<gene>
    <name evidence="4" type="ORF">NDN08_001175</name>
</gene>
<dbReference type="Pfam" id="PF00789">
    <property type="entry name" value="UBX"/>
    <property type="match status" value="1"/>
</dbReference>
<dbReference type="InterPro" id="IPR009060">
    <property type="entry name" value="UBA-like_sf"/>
</dbReference>
<sequence>MDEKIASFMRLTSSDPEVAQRFLEQANGDVDQAIASYFDAGANGAGPEDLSGAGAGSSLSSGMNPPPISGSSSAPVTKKAPPKKRTGIASLGDLNNSEKEEGQDYYTGGYNSGINVHDPNAPNPGAALPGNSSGGGGSDNIVNSLINKAKKETQDSGETAQQPEVPSAPVFRGTGFRLGDGSNEVQQVVEDANGDGPREVNYRLTFWRDGFTVEDGPFRRYDDPANRRFLEEIERGFVPAELRSAGPATEVLIKLQDRKDEDYVAPKVKPQPFGGSGNRLGSTLAETQPSSVQATNSTGTSDSPVQVDTSLPVASIQVRLADGTKLVVKLNDTNTIGDLRRHIEATQNLAGASYQLSTTFPRTVLSDLSATVKDLKLDGAVVVVTRT</sequence>
<dbReference type="GO" id="GO:0005634">
    <property type="term" value="C:nucleus"/>
    <property type="evidence" value="ECO:0007669"/>
    <property type="project" value="TreeGrafter"/>
</dbReference>
<dbReference type="SUPFAM" id="SSF102848">
    <property type="entry name" value="NSFL1 (p97 ATPase) cofactor p47, SEP domain"/>
    <property type="match status" value="1"/>
</dbReference>
<dbReference type="GO" id="GO:0043130">
    <property type="term" value="F:ubiquitin binding"/>
    <property type="evidence" value="ECO:0007669"/>
    <property type="project" value="TreeGrafter"/>
</dbReference>
<dbReference type="InterPro" id="IPR001012">
    <property type="entry name" value="UBX_dom"/>
</dbReference>
<feature type="domain" description="SEP" evidence="3">
    <location>
        <begin position="199"/>
        <end position="264"/>
    </location>
</feature>
<organism evidence="4 5">
    <name type="scientific">Rhodosorus marinus</name>
    <dbReference type="NCBI Taxonomy" id="101924"/>
    <lineage>
        <taxon>Eukaryota</taxon>
        <taxon>Rhodophyta</taxon>
        <taxon>Stylonematophyceae</taxon>
        <taxon>Stylonematales</taxon>
        <taxon>Stylonemataceae</taxon>
        <taxon>Rhodosorus</taxon>
    </lineage>
</organism>
<dbReference type="GO" id="GO:0007030">
    <property type="term" value="P:Golgi organization"/>
    <property type="evidence" value="ECO:0007669"/>
    <property type="project" value="TreeGrafter"/>
</dbReference>
<evidence type="ECO:0000259" key="2">
    <source>
        <dbReference type="PROSITE" id="PS50033"/>
    </source>
</evidence>
<dbReference type="Pfam" id="PF14555">
    <property type="entry name" value="UBA_4"/>
    <property type="match status" value="1"/>
</dbReference>
<dbReference type="PANTHER" id="PTHR23333:SF20">
    <property type="entry name" value="NSFL1 COFACTOR P47"/>
    <property type="match status" value="1"/>
</dbReference>
<dbReference type="Gene3D" id="1.10.8.10">
    <property type="entry name" value="DNA helicase RuvA subunit, C-terminal domain"/>
    <property type="match status" value="1"/>
</dbReference>
<feature type="domain" description="UBX" evidence="2">
    <location>
        <begin position="309"/>
        <end position="385"/>
    </location>
</feature>
<dbReference type="PROSITE" id="PS51399">
    <property type="entry name" value="SEP"/>
    <property type="match status" value="1"/>
</dbReference>
<evidence type="ECO:0008006" key="6">
    <source>
        <dbReference type="Google" id="ProtNLM"/>
    </source>
</evidence>
<dbReference type="PROSITE" id="PS50033">
    <property type="entry name" value="UBX"/>
    <property type="match status" value="1"/>
</dbReference>
<dbReference type="Proteomes" id="UP001157974">
    <property type="component" value="Unassembled WGS sequence"/>
</dbReference>
<dbReference type="Gene3D" id="3.30.420.210">
    <property type="entry name" value="SEP domain"/>
    <property type="match status" value="1"/>
</dbReference>
<dbReference type="Pfam" id="PF08059">
    <property type="entry name" value="SEP"/>
    <property type="match status" value="1"/>
</dbReference>
<dbReference type="FunFam" id="3.30.420.210:FF:000002">
    <property type="entry name" value="UBX domain-containing protein 1"/>
    <property type="match status" value="1"/>
</dbReference>
<dbReference type="CDD" id="cd14351">
    <property type="entry name" value="UBA_Ubx1_like"/>
    <property type="match status" value="1"/>
</dbReference>